<organism evidence="1">
    <name type="scientific">Ixodes ricinus</name>
    <name type="common">Common tick</name>
    <name type="synonym">Acarus ricinus</name>
    <dbReference type="NCBI Taxonomy" id="34613"/>
    <lineage>
        <taxon>Eukaryota</taxon>
        <taxon>Metazoa</taxon>
        <taxon>Ecdysozoa</taxon>
        <taxon>Arthropoda</taxon>
        <taxon>Chelicerata</taxon>
        <taxon>Arachnida</taxon>
        <taxon>Acari</taxon>
        <taxon>Parasitiformes</taxon>
        <taxon>Ixodida</taxon>
        <taxon>Ixodoidea</taxon>
        <taxon>Ixodidae</taxon>
        <taxon>Ixodinae</taxon>
        <taxon>Ixodes</taxon>
    </lineage>
</organism>
<proteinExistence type="predicted"/>
<reference evidence="1" key="1">
    <citation type="submission" date="2019-12" db="EMBL/GenBank/DDBJ databases">
        <title>An insight into the sialome of adult female Ixodes ricinus ticks feeding for 6 days.</title>
        <authorList>
            <person name="Perner J."/>
            <person name="Ribeiro J.M.C."/>
        </authorList>
    </citation>
    <scope>NUCLEOTIDE SEQUENCE</scope>
    <source>
        <strain evidence="1">Semi-engorged</strain>
        <tissue evidence="1">Salivary glands</tissue>
    </source>
</reference>
<name>A0A6B0V4F8_IXORI</name>
<dbReference type="AlphaFoldDB" id="A0A6B0V4F8"/>
<accession>A0A6B0V4F8</accession>
<dbReference type="EMBL" id="GIFC01014508">
    <property type="protein sequence ID" value="MXU96591.1"/>
    <property type="molecule type" value="Transcribed_RNA"/>
</dbReference>
<evidence type="ECO:0000313" key="1">
    <source>
        <dbReference type="EMBL" id="MXU96591.1"/>
    </source>
</evidence>
<protein>
    <submittedName>
        <fullName evidence="1">Uncharacterized protein</fullName>
    </submittedName>
</protein>
<sequence length="221" mass="23116">MAALRSRYRAFAASSASPTVLFLNSAIHASSLAFALSRPSSFSGFSGKSLVPSSFFTLFCGFAEGVASSEESAESTEKSLSASRFPSPRASSFFVGELEAGSCFTADFGATSSSSEGSLVFLVLYVLFSLAAHLASAVPVSCARPSSEVRSRIPVSLGLRDELVEALSGCDPALLSDDEESWACPSWRVDVSSAAASPEESGLSVFSGTFSSPTDCFRRCR</sequence>